<keyword evidence="2" id="KW-1185">Reference proteome</keyword>
<dbReference type="EMBL" id="JAUIZM010000009">
    <property type="protein sequence ID" value="KAK1363036.1"/>
    <property type="molecule type" value="Genomic_DNA"/>
</dbReference>
<name>A0AAD8H9W1_9APIA</name>
<comment type="caution">
    <text evidence="1">The sequence shown here is derived from an EMBL/GenBank/DDBJ whole genome shotgun (WGS) entry which is preliminary data.</text>
</comment>
<gene>
    <name evidence="1" type="ORF">POM88_038597</name>
</gene>
<dbReference type="Proteomes" id="UP001237642">
    <property type="component" value="Unassembled WGS sequence"/>
</dbReference>
<reference evidence="1" key="1">
    <citation type="submission" date="2023-02" db="EMBL/GenBank/DDBJ databases">
        <title>Genome of toxic invasive species Heracleum sosnowskyi carries increased number of genes despite the absence of recent whole-genome duplications.</title>
        <authorList>
            <person name="Schelkunov M."/>
            <person name="Shtratnikova V."/>
            <person name="Makarenko M."/>
            <person name="Klepikova A."/>
            <person name="Omelchenko D."/>
            <person name="Novikova G."/>
            <person name="Obukhova E."/>
            <person name="Bogdanov V."/>
            <person name="Penin A."/>
            <person name="Logacheva M."/>
        </authorList>
    </citation>
    <scope>NUCLEOTIDE SEQUENCE</scope>
    <source>
        <strain evidence="1">Hsosn_3</strain>
        <tissue evidence="1">Leaf</tissue>
    </source>
</reference>
<organism evidence="1 2">
    <name type="scientific">Heracleum sosnowskyi</name>
    <dbReference type="NCBI Taxonomy" id="360622"/>
    <lineage>
        <taxon>Eukaryota</taxon>
        <taxon>Viridiplantae</taxon>
        <taxon>Streptophyta</taxon>
        <taxon>Embryophyta</taxon>
        <taxon>Tracheophyta</taxon>
        <taxon>Spermatophyta</taxon>
        <taxon>Magnoliopsida</taxon>
        <taxon>eudicotyledons</taxon>
        <taxon>Gunneridae</taxon>
        <taxon>Pentapetalae</taxon>
        <taxon>asterids</taxon>
        <taxon>campanulids</taxon>
        <taxon>Apiales</taxon>
        <taxon>Apiaceae</taxon>
        <taxon>Apioideae</taxon>
        <taxon>apioid superclade</taxon>
        <taxon>Tordylieae</taxon>
        <taxon>Tordyliinae</taxon>
        <taxon>Heracleum</taxon>
    </lineage>
</organism>
<evidence type="ECO:0000313" key="1">
    <source>
        <dbReference type="EMBL" id="KAK1363036.1"/>
    </source>
</evidence>
<sequence>MLSRDIKLELEDSLRCRRDRFESISEPHRYVFSDPPWIAKQIALGRALVLTTMTLHRFLRLQTLESNQGMEIWREGRRETVEIEGVVNIGVVGFTRIGQGEFSERSVGPYSSFDLDHVFESIWFGTEMSFLVLEFSFREGWDLNFFYVMIVSGWNGIQKRRLSNYALGSAKRTWSFLFLQYGLNLIMIKDVLDYGDAFAECDEVGVFGVQNNHSLSGCTSGTVEP</sequence>
<proteinExistence type="predicted"/>
<evidence type="ECO:0000313" key="2">
    <source>
        <dbReference type="Proteomes" id="UP001237642"/>
    </source>
</evidence>
<dbReference type="AlphaFoldDB" id="A0AAD8H9W1"/>
<protein>
    <submittedName>
        <fullName evidence="1">Uncharacterized protein</fullName>
    </submittedName>
</protein>
<accession>A0AAD8H9W1</accession>
<reference evidence="1" key="2">
    <citation type="submission" date="2023-05" db="EMBL/GenBank/DDBJ databases">
        <authorList>
            <person name="Schelkunov M.I."/>
        </authorList>
    </citation>
    <scope>NUCLEOTIDE SEQUENCE</scope>
    <source>
        <strain evidence="1">Hsosn_3</strain>
        <tissue evidence="1">Leaf</tissue>
    </source>
</reference>